<organism evidence="2 3">
    <name type="scientific">Purpureocillium lilacinum</name>
    <name type="common">Paecilomyces lilacinus</name>
    <dbReference type="NCBI Taxonomy" id="33203"/>
    <lineage>
        <taxon>Eukaryota</taxon>
        <taxon>Fungi</taxon>
        <taxon>Dikarya</taxon>
        <taxon>Ascomycota</taxon>
        <taxon>Pezizomycotina</taxon>
        <taxon>Sordariomycetes</taxon>
        <taxon>Hypocreomycetidae</taxon>
        <taxon>Hypocreales</taxon>
        <taxon>Ophiocordycipitaceae</taxon>
        <taxon>Purpureocillium</taxon>
    </lineage>
</organism>
<name>A0A2U3EEW8_PURLI</name>
<comment type="caution">
    <text evidence="2">The sequence shown here is derived from an EMBL/GenBank/DDBJ whole genome shotgun (WGS) entry which is preliminary data.</text>
</comment>
<feature type="compositionally biased region" description="Basic and acidic residues" evidence="1">
    <location>
        <begin position="10"/>
        <end position="22"/>
    </location>
</feature>
<feature type="compositionally biased region" description="Basic residues" evidence="1">
    <location>
        <begin position="41"/>
        <end position="52"/>
    </location>
</feature>
<feature type="region of interest" description="Disordered" evidence="1">
    <location>
        <begin position="1"/>
        <end position="119"/>
    </location>
</feature>
<proteinExistence type="predicted"/>
<dbReference type="EMBL" id="LCWV01000005">
    <property type="protein sequence ID" value="PWI73058.1"/>
    <property type="molecule type" value="Genomic_DNA"/>
</dbReference>
<evidence type="ECO:0000256" key="1">
    <source>
        <dbReference type="SAM" id="MobiDB-lite"/>
    </source>
</evidence>
<gene>
    <name evidence="2" type="ORF">PCL_10073</name>
</gene>
<sequence>MLRLIGAEPGWRRERGREDRVKSASVSIGASPGGARDNRVTRHRNKRPKPGRRTQLASVGPVQLLGAGRGVADPGIASVGNRDKRAKAQPVSARGRTKGPRDARSQRSGPRSAKAHVVEQMPRGNWSRHKDLYAIGAEPALYDAPAGIRLDSCSSIGTSRPRFALSQQWELGMKSGKVWIPRSLIPLRLDFRRDPAVTRGC</sequence>
<accession>A0A2U3EEW8</accession>
<reference evidence="2 3" key="1">
    <citation type="journal article" date="2016" name="Front. Microbiol.">
        <title>Genome and transcriptome sequences reveal the specific parasitism of the nematophagous Purpureocillium lilacinum 36-1.</title>
        <authorList>
            <person name="Xie J."/>
            <person name="Li S."/>
            <person name="Mo C."/>
            <person name="Xiao X."/>
            <person name="Peng D."/>
            <person name="Wang G."/>
            <person name="Xiao Y."/>
        </authorList>
    </citation>
    <scope>NUCLEOTIDE SEQUENCE [LARGE SCALE GENOMIC DNA]</scope>
    <source>
        <strain evidence="2 3">36-1</strain>
    </source>
</reference>
<dbReference type="Proteomes" id="UP000245956">
    <property type="component" value="Unassembled WGS sequence"/>
</dbReference>
<evidence type="ECO:0000313" key="3">
    <source>
        <dbReference type="Proteomes" id="UP000245956"/>
    </source>
</evidence>
<evidence type="ECO:0000313" key="2">
    <source>
        <dbReference type="EMBL" id="PWI73058.1"/>
    </source>
</evidence>
<dbReference type="AlphaFoldDB" id="A0A2U3EEW8"/>
<protein>
    <submittedName>
        <fullName evidence="2">Uncharacterized protein</fullName>
    </submittedName>
</protein>